<accession>A0A5C6U6B5</accession>
<evidence type="ECO:0008006" key="4">
    <source>
        <dbReference type="Google" id="ProtNLM"/>
    </source>
</evidence>
<dbReference type="EMBL" id="VOPY01000003">
    <property type="protein sequence ID" value="TXC68404.1"/>
    <property type="molecule type" value="Genomic_DNA"/>
</dbReference>
<evidence type="ECO:0000313" key="2">
    <source>
        <dbReference type="EMBL" id="TXC68404.1"/>
    </source>
</evidence>
<evidence type="ECO:0000256" key="1">
    <source>
        <dbReference type="SAM" id="SignalP"/>
    </source>
</evidence>
<name>A0A5C6U6B5_9SPHN</name>
<organism evidence="2 3">
    <name type="scientific">Flavisphingopyxis soli</name>
    <dbReference type="NCBI Taxonomy" id="2601267"/>
    <lineage>
        <taxon>Bacteria</taxon>
        <taxon>Pseudomonadati</taxon>
        <taxon>Pseudomonadota</taxon>
        <taxon>Alphaproteobacteria</taxon>
        <taxon>Sphingomonadales</taxon>
        <taxon>Sphingopyxidaceae</taxon>
        <taxon>Flavisphingopyxis</taxon>
    </lineage>
</organism>
<keyword evidence="1" id="KW-0732">Signal</keyword>
<protein>
    <recommendedName>
        <fullName evidence="4">Mlr4354 like protein</fullName>
    </recommendedName>
</protein>
<feature type="signal peptide" evidence="1">
    <location>
        <begin position="1"/>
        <end position="19"/>
    </location>
</feature>
<proteinExistence type="predicted"/>
<dbReference type="Pfam" id="PF06776">
    <property type="entry name" value="IalB"/>
    <property type="match status" value="1"/>
</dbReference>
<evidence type="ECO:0000313" key="3">
    <source>
        <dbReference type="Proteomes" id="UP000321129"/>
    </source>
</evidence>
<reference evidence="2 3" key="1">
    <citation type="submission" date="2019-08" db="EMBL/GenBank/DDBJ databases">
        <title>Sphingorhabdus soil sp. nov., isolated from arctic soil.</title>
        <authorList>
            <person name="Liu Y."/>
        </authorList>
    </citation>
    <scope>NUCLEOTIDE SEQUENCE [LARGE SCALE GENOMIC DNA]</scope>
    <source>
        <strain evidence="2 3">D-2Q-5-6</strain>
    </source>
</reference>
<dbReference type="Proteomes" id="UP000321129">
    <property type="component" value="Unassembled WGS sequence"/>
</dbReference>
<comment type="caution">
    <text evidence="2">The sequence shown here is derived from an EMBL/GenBank/DDBJ whole genome shotgun (WGS) entry which is preliminary data.</text>
</comment>
<dbReference type="InterPro" id="IPR010642">
    <property type="entry name" value="Invasion_prot_B"/>
</dbReference>
<dbReference type="OrthoDB" id="7426653at2"/>
<dbReference type="AlphaFoldDB" id="A0A5C6U6B5"/>
<gene>
    <name evidence="2" type="ORF">FSZ31_11080</name>
</gene>
<sequence>MRTLLLGLSLSLVVVPVAAAESLGIFDGWGAFRDSAKVSRCYAIARADGQRGKAEPAYASIGYWPGSRIRGQFYARLGRAAAPGRDIVIGIGAARFALVGEGRNAWARDARTDAAIIAAIRSASTMTIRTSDTRGNRFSDRYALKGAATAIDAAALGCARAR</sequence>
<keyword evidence="3" id="KW-1185">Reference proteome</keyword>
<feature type="chain" id="PRO_5022786078" description="Mlr4354 like protein" evidence="1">
    <location>
        <begin position="20"/>
        <end position="162"/>
    </location>
</feature>